<evidence type="ECO:0000256" key="1">
    <source>
        <dbReference type="SAM" id="SignalP"/>
    </source>
</evidence>
<evidence type="ECO:0000259" key="2">
    <source>
        <dbReference type="Pfam" id="PF07589"/>
    </source>
</evidence>
<proteinExistence type="predicted"/>
<evidence type="ECO:0000313" key="3">
    <source>
        <dbReference type="EMBL" id="MEO3692503.1"/>
    </source>
</evidence>
<sequence>MHIQRNLSLAALLLSAAQLAFAAPQQYDVTPPGGFVNACATPSGGSVGGWAGDNFTPGTGNCSTHYFSGAGSASGSASYSGAPITNQSAGTAKMGWVQMSAENHSLAASSFALGAVNGGYSDTLTVQLAGHAGESANLLIKVQVSASMWAKGVAGAAGVEVVPYLNKGLILAIQPGYDDGSSNHLWSTDRQVAAWGVGTDYFNLNASLNLNEVVTFSVPVVIGQSMELGLYSFALGGQRASGGYGYPSETAEGGVSMTSFIAGASLMLGGVVQPAFTVTSGSGLDWSAAAVPEPQSWVLMGLGLVGLIAARRRAAI</sequence>
<feature type="domain" description="Ice-binding protein C-terminal" evidence="2">
    <location>
        <begin position="290"/>
        <end position="313"/>
    </location>
</feature>
<feature type="chain" id="PRO_5045649975" evidence="1">
    <location>
        <begin position="23"/>
        <end position="316"/>
    </location>
</feature>
<comment type="caution">
    <text evidence="3">The sequence shown here is derived from an EMBL/GenBank/DDBJ whole genome shotgun (WGS) entry which is preliminary data.</text>
</comment>
<accession>A0ABV0G433</accession>
<dbReference type="Pfam" id="PF07589">
    <property type="entry name" value="PEP-CTERM"/>
    <property type="match status" value="1"/>
</dbReference>
<dbReference type="Proteomes" id="UP001495147">
    <property type="component" value="Unassembled WGS sequence"/>
</dbReference>
<protein>
    <submittedName>
        <fullName evidence="3">PEP-CTERM sorting domain-containing protein</fullName>
    </submittedName>
</protein>
<organism evidence="3 4">
    <name type="scientific">Roseateles paludis</name>
    <dbReference type="NCBI Taxonomy" id="3145238"/>
    <lineage>
        <taxon>Bacteria</taxon>
        <taxon>Pseudomonadati</taxon>
        <taxon>Pseudomonadota</taxon>
        <taxon>Betaproteobacteria</taxon>
        <taxon>Burkholderiales</taxon>
        <taxon>Sphaerotilaceae</taxon>
        <taxon>Roseateles</taxon>
    </lineage>
</organism>
<dbReference type="RefSeq" id="WP_347705318.1">
    <property type="nucleotide sequence ID" value="NZ_JBDPZD010000003.1"/>
</dbReference>
<name>A0ABV0G433_9BURK</name>
<dbReference type="InterPro" id="IPR013424">
    <property type="entry name" value="Ice-binding_C"/>
</dbReference>
<dbReference type="NCBIfam" id="TIGR02595">
    <property type="entry name" value="PEP_CTERM"/>
    <property type="match status" value="1"/>
</dbReference>
<reference evidence="3 4" key="1">
    <citation type="submission" date="2024-05" db="EMBL/GenBank/DDBJ databases">
        <title>Roseateles sp. DJS-2-20 16S ribosomal RNA gene Genome sequencing and assembly.</title>
        <authorList>
            <person name="Woo H."/>
        </authorList>
    </citation>
    <scope>NUCLEOTIDE SEQUENCE [LARGE SCALE GENOMIC DNA]</scope>
    <source>
        <strain evidence="3 4">DJS-2-20</strain>
    </source>
</reference>
<keyword evidence="1" id="KW-0732">Signal</keyword>
<keyword evidence="4" id="KW-1185">Reference proteome</keyword>
<dbReference type="EMBL" id="JBDPZD010000003">
    <property type="protein sequence ID" value="MEO3692503.1"/>
    <property type="molecule type" value="Genomic_DNA"/>
</dbReference>
<feature type="signal peptide" evidence="1">
    <location>
        <begin position="1"/>
        <end position="22"/>
    </location>
</feature>
<evidence type="ECO:0000313" key="4">
    <source>
        <dbReference type="Proteomes" id="UP001495147"/>
    </source>
</evidence>
<gene>
    <name evidence="3" type="ORF">ABDJ85_13570</name>
</gene>